<dbReference type="RefSeq" id="XP_002765139.1">
    <property type="nucleotide sequence ID" value="XM_002765093.1"/>
</dbReference>
<dbReference type="GeneID" id="9037434"/>
<evidence type="ECO:0000313" key="3">
    <source>
        <dbReference type="Proteomes" id="UP000007800"/>
    </source>
</evidence>
<name>C5KF16_PERM5</name>
<reference evidence="2 3" key="1">
    <citation type="submission" date="2008-07" db="EMBL/GenBank/DDBJ databases">
        <authorList>
            <person name="El-Sayed N."/>
            <person name="Caler E."/>
            <person name="Inman J."/>
            <person name="Amedeo P."/>
            <person name="Hass B."/>
            <person name="Wortman J."/>
        </authorList>
    </citation>
    <scope>NUCLEOTIDE SEQUENCE [LARGE SCALE GENOMIC DNA]</scope>
    <source>
        <strain evidence="2">ATCC 50983</strain>
        <strain evidence="3">ATCC 50983 / TXsc</strain>
    </source>
</reference>
<dbReference type="EMBL" id="GG672635">
    <property type="protein sequence ID" value="EER16927.1"/>
    <property type="molecule type" value="Genomic_DNA"/>
</dbReference>
<dbReference type="InterPro" id="IPR016181">
    <property type="entry name" value="Acyl_CoA_acyltransferase"/>
</dbReference>
<dbReference type="Proteomes" id="UP000007800">
    <property type="component" value="Unassembled WGS sequence"/>
</dbReference>
<dbReference type="Gene3D" id="3.40.630.30">
    <property type="match status" value="1"/>
</dbReference>
<dbReference type="RefSeq" id="XP_002785131.1">
    <property type="nucleotide sequence ID" value="XM_002785085.1"/>
</dbReference>
<dbReference type="GeneID" id="9052957"/>
<evidence type="ECO:0000313" key="1">
    <source>
        <dbReference type="EMBL" id="EEQ97856.1"/>
    </source>
</evidence>
<protein>
    <recommendedName>
        <fullName evidence="4">N-acetyltransferase domain-containing protein</fullName>
    </recommendedName>
</protein>
<sequence length="116" mass="13087">MVVGVLDMAIPKPYVPSDVKGAIEARRPSGCKNPGGAIGGIYKLVVAQKWKNEGVEAKVLSEALKDVRRLQPNWDVIYIWVLRANNDRIALYEKSRFIKILDKRQDSLVAYARYNT</sequence>
<dbReference type="AlphaFoldDB" id="C5KF16"/>
<evidence type="ECO:0008006" key="4">
    <source>
        <dbReference type="Google" id="ProtNLM"/>
    </source>
</evidence>
<evidence type="ECO:0000313" key="2">
    <source>
        <dbReference type="EMBL" id="EER16927.1"/>
    </source>
</evidence>
<keyword evidence="3" id="KW-1185">Reference proteome</keyword>
<proteinExistence type="predicted"/>
<accession>C5KF16</accession>
<dbReference type="SUPFAM" id="SSF55729">
    <property type="entry name" value="Acyl-CoA N-acyltransferases (Nat)"/>
    <property type="match status" value="1"/>
</dbReference>
<gene>
    <name evidence="1" type="ORF">Pmar_PMAR004132</name>
    <name evidence="2" type="ORF">Pmar_PMAR005008</name>
</gene>
<dbReference type="OrthoDB" id="444033at2759"/>
<dbReference type="EMBL" id="GG686886">
    <property type="protein sequence ID" value="EEQ97856.1"/>
    <property type="molecule type" value="Genomic_DNA"/>
</dbReference>
<organism evidence="3">
    <name type="scientific">Perkinsus marinus (strain ATCC 50983 / TXsc)</name>
    <dbReference type="NCBI Taxonomy" id="423536"/>
    <lineage>
        <taxon>Eukaryota</taxon>
        <taxon>Sar</taxon>
        <taxon>Alveolata</taxon>
        <taxon>Perkinsozoa</taxon>
        <taxon>Perkinsea</taxon>
        <taxon>Perkinsida</taxon>
        <taxon>Perkinsidae</taxon>
        <taxon>Perkinsus</taxon>
    </lineage>
</organism>